<gene>
    <name evidence="5" type="ORF">RIMI_LOCUS8488213</name>
</gene>
<evidence type="ECO:0000256" key="2">
    <source>
        <dbReference type="ARBA" id="ARBA00023034"/>
    </source>
</evidence>
<keyword evidence="2" id="KW-0333">Golgi apparatus</keyword>
<dbReference type="Pfam" id="PF04869">
    <property type="entry name" value="Uso1_p115_head"/>
    <property type="match status" value="1"/>
</dbReference>
<feature type="domain" description="Vesicle tethering protein Uso1/P115-like head" evidence="4">
    <location>
        <begin position="411"/>
        <end position="548"/>
    </location>
</feature>
<evidence type="ECO:0000313" key="6">
    <source>
        <dbReference type="Proteomes" id="UP001176940"/>
    </source>
</evidence>
<dbReference type="SUPFAM" id="SSF48371">
    <property type="entry name" value="ARM repeat"/>
    <property type="match status" value="1"/>
</dbReference>
<evidence type="ECO:0000313" key="5">
    <source>
        <dbReference type="EMBL" id="CAJ0940310.1"/>
    </source>
</evidence>
<dbReference type="PANTHER" id="PTHR10013:SF0">
    <property type="entry name" value="GENERAL VESICULAR TRANSPORT FACTOR P115"/>
    <property type="match status" value="1"/>
</dbReference>
<keyword evidence="3" id="KW-0175">Coiled coil</keyword>
<name>A0ABN9LEW4_9NEOB</name>
<evidence type="ECO:0000256" key="1">
    <source>
        <dbReference type="ARBA" id="ARBA00004555"/>
    </source>
</evidence>
<organism evidence="5 6">
    <name type="scientific">Ranitomeya imitator</name>
    <name type="common">mimic poison frog</name>
    <dbReference type="NCBI Taxonomy" id="111125"/>
    <lineage>
        <taxon>Eukaryota</taxon>
        <taxon>Metazoa</taxon>
        <taxon>Chordata</taxon>
        <taxon>Craniata</taxon>
        <taxon>Vertebrata</taxon>
        <taxon>Euteleostomi</taxon>
        <taxon>Amphibia</taxon>
        <taxon>Batrachia</taxon>
        <taxon>Anura</taxon>
        <taxon>Neobatrachia</taxon>
        <taxon>Hyloidea</taxon>
        <taxon>Dendrobatidae</taxon>
        <taxon>Dendrobatinae</taxon>
        <taxon>Ranitomeya</taxon>
    </lineage>
</organism>
<dbReference type="Proteomes" id="UP001176940">
    <property type="component" value="Unassembled WGS sequence"/>
</dbReference>
<sequence>MCVIPFTEENQQVQTDDLGVQFTEMFIKQQENVTMVLSILEEFDFHVRWPGVKLLTSLLRQQGPQVQQIILVSPMGVSRLMDLLDDSREVIRNDGLLLLQQLTKSNAAIQKIVAFENAFERLLDIITEEGNSDGGVAVRPGASYLLTMTSSSCSHAAAPPQADFVCPVEGRAKYCSMQALGQVREAQRLRIAVLCSALNRADKVSLCRSRSVNTRRGRHRKKMGVVVRSGASYRTRTAAGSGSSTVMLLAQTVCTLDQTALPLKLAGIVVEDCLLLLQNLLKYNNSNQNFFKEGSYIQRMKPWFEVGDDNSGWSAQKVTNLHLMLQLVRVLVSPGNPPGATSSCQKFMYQCGLLQQLCIILMATGVPADILTECQPPIGSSIHPRSVSPNEWLGEKDFTTINTVSEVIRGNQVNQDYFASVNAPSNPPRPAIVVLLMSMVNERQPFVLRCAVLYCFQCFLYKNQKGQGEIVATLLPSTIDATSLSAGQLLCGGLFSTDSLSNWCAAVALAHALLDNSTQKEQLLRVQLATSIGNPPVSLLQQCTNILAQVQVFTWHLK</sequence>
<dbReference type="InterPro" id="IPR006953">
    <property type="entry name" value="Vesicle_Uso1_P115_head"/>
</dbReference>
<evidence type="ECO:0000259" key="4">
    <source>
        <dbReference type="Pfam" id="PF04869"/>
    </source>
</evidence>
<dbReference type="InterPro" id="IPR024095">
    <property type="entry name" value="Vesicle_P115"/>
</dbReference>
<dbReference type="InterPro" id="IPR016024">
    <property type="entry name" value="ARM-type_fold"/>
</dbReference>
<proteinExistence type="predicted"/>
<dbReference type="EMBL" id="CAUEEQ010016857">
    <property type="protein sequence ID" value="CAJ0940310.1"/>
    <property type="molecule type" value="Genomic_DNA"/>
</dbReference>
<comment type="subcellular location">
    <subcellularLocation>
        <location evidence="1">Golgi apparatus</location>
    </subcellularLocation>
</comment>
<accession>A0ABN9LEW4</accession>
<comment type="caution">
    <text evidence="5">The sequence shown here is derived from an EMBL/GenBank/DDBJ whole genome shotgun (WGS) entry which is preliminary data.</text>
</comment>
<dbReference type="InterPro" id="IPR011989">
    <property type="entry name" value="ARM-like"/>
</dbReference>
<dbReference type="Pfam" id="PF18770">
    <property type="entry name" value="Arm_vescicular"/>
    <property type="match status" value="1"/>
</dbReference>
<dbReference type="InterPro" id="IPR041209">
    <property type="entry name" value="P115_Arm_rpt"/>
</dbReference>
<keyword evidence="6" id="KW-1185">Reference proteome</keyword>
<dbReference type="PANTHER" id="PTHR10013">
    <property type="entry name" value="GENERAL VESICULAR TRANSPORT FACTOR P115"/>
    <property type="match status" value="1"/>
</dbReference>
<dbReference type="Gene3D" id="1.25.10.10">
    <property type="entry name" value="Leucine-rich Repeat Variant"/>
    <property type="match status" value="2"/>
</dbReference>
<evidence type="ECO:0000256" key="3">
    <source>
        <dbReference type="ARBA" id="ARBA00023054"/>
    </source>
</evidence>
<reference evidence="5" key="1">
    <citation type="submission" date="2023-07" db="EMBL/GenBank/DDBJ databases">
        <authorList>
            <person name="Stuckert A."/>
        </authorList>
    </citation>
    <scope>NUCLEOTIDE SEQUENCE</scope>
</reference>
<protein>
    <recommendedName>
        <fullName evidence="4">Vesicle tethering protein Uso1/P115-like head domain-containing protein</fullName>
    </recommendedName>
</protein>